<evidence type="ECO:0000256" key="2">
    <source>
        <dbReference type="ARBA" id="ARBA00022737"/>
    </source>
</evidence>
<keyword evidence="2" id="KW-0677">Repeat</keyword>
<keyword evidence="3" id="KW-0498">Mitosis</keyword>
<dbReference type="Gene3D" id="1.25.40.10">
    <property type="entry name" value="Tetratricopeptide repeat domain"/>
    <property type="match status" value="1"/>
</dbReference>
<dbReference type="STRING" id="7719.ENSCINP00000016408"/>
<keyword evidence="1" id="KW-0132">Cell division</keyword>
<dbReference type="GeneTree" id="ENSGT00950000182950"/>
<dbReference type="Proteomes" id="UP000008144">
    <property type="component" value="Chromosome 8"/>
</dbReference>
<dbReference type="OMA" id="ISCYHTA"/>
<reference evidence="8" key="2">
    <citation type="journal article" date="2008" name="Genome Biol.">
        <title>Improved genome assembly and evidence-based global gene model set for the chordate Ciona intestinalis: new insight into intron and operon populations.</title>
        <authorList>
            <person name="Satou Y."/>
            <person name="Mineta K."/>
            <person name="Ogasawara M."/>
            <person name="Sasakura Y."/>
            <person name="Shoguchi E."/>
            <person name="Ueno K."/>
            <person name="Yamada L."/>
            <person name="Matsumoto J."/>
            <person name="Wasserscheid J."/>
            <person name="Dewar K."/>
            <person name="Wiley G.B."/>
            <person name="Macmil S.L."/>
            <person name="Roe B.A."/>
            <person name="Zeller R.W."/>
            <person name="Hastings K.E."/>
            <person name="Lemaire P."/>
            <person name="Lindquist E."/>
            <person name="Endo T."/>
            <person name="Hotta K."/>
            <person name="Inaba K."/>
        </authorList>
    </citation>
    <scope>NUCLEOTIDE SEQUENCE [LARGE SCALE GENOMIC DNA]</scope>
    <source>
        <strain evidence="8">wild type</strain>
    </source>
</reference>
<protein>
    <submittedName>
        <fullName evidence="8">Uncharacterized protein</fullName>
    </submittedName>
</protein>
<dbReference type="SUPFAM" id="SSF48452">
    <property type="entry name" value="TPR-like"/>
    <property type="match status" value="2"/>
</dbReference>
<sequence>DNITLLMHCYREAVKADVFCYEAFDRLIGHHMLRAEEEQDLLDSLPMRKQCKSVEEQNLLRFLYDIKLKKYNKPGQLEVPDSVDNLHENLDIATSLAERHYYNCEFKTSYKITENILKCDPYHGACLPLHVALLVELKKSNKLFYLAHQLVSRYPELPISWYAVGCYYLLQPKKQELARRYLLKTTLLDKMYGPAWLAYGHSFASENEHDQAMAAYFTASQLMKGCHLPFLYIGLEYSVTNNTKLAEKFFSTALEICPDDPHVLHEMGVASCTNNDYQSAVEYFNKALNKIQELGDEVSIEEWKPLLNNLGHHYIHRHLKNYPQALTYHRQALVLSPHSADTYTNIGFVLSYMGNYLEAIEYLHKSLGLRRDDAFTASLLDTVIEQF</sequence>
<dbReference type="HOGENOM" id="CLU_011751_3_3_1"/>
<reference evidence="8" key="3">
    <citation type="submission" date="2025-08" db="UniProtKB">
        <authorList>
            <consortium name="Ensembl"/>
        </authorList>
    </citation>
    <scope>IDENTIFICATION</scope>
</reference>
<dbReference type="PROSITE" id="PS50005">
    <property type="entry name" value="TPR"/>
    <property type="match status" value="1"/>
</dbReference>
<dbReference type="GO" id="GO:0051301">
    <property type="term" value="P:cell division"/>
    <property type="evidence" value="ECO:0000318"/>
    <property type="project" value="GO_Central"/>
</dbReference>
<keyword evidence="9" id="KW-1185">Reference proteome</keyword>
<dbReference type="EMBL" id="EAAA01002611">
    <property type="status" value="NOT_ANNOTATED_CDS"/>
    <property type="molecule type" value="Genomic_DNA"/>
</dbReference>
<dbReference type="GO" id="GO:0016567">
    <property type="term" value="P:protein ubiquitination"/>
    <property type="evidence" value="ECO:0000318"/>
    <property type="project" value="GO_Central"/>
</dbReference>
<dbReference type="Ensembl" id="ENSCINT00000016408.3">
    <property type="protein sequence ID" value="ENSCINP00000016408.3"/>
    <property type="gene ID" value="ENSCING00000008016.3"/>
</dbReference>
<evidence type="ECO:0000256" key="6">
    <source>
        <dbReference type="ARBA" id="ARBA00023306"/>
    </source>
</evidence>
<keyword evidence="4" id="KW-0833">Ubl conjugation pathway</keyword>
<evidence type="ECO:0000256" key="4">
    <source>
        <dbReference type="ARBA" id="ARBA00022786"/>
    </source>
</evidence>
<dbReference type="GO" id="GO:0045842">
    <property type="term" value="P:positive regulation of mitotic metaphase/anaphase transition"/>
    <property type="evidence" value="ECO:0000318"/>
    <property type="project" value="GO_Central"/>
</dbReference>
<evidence type="ECO:0000256" key="7">
    <source>
        <dbReference type="PROSITE-ProRule" id="PRU00339"/>
    </source>
</evidence>
<organism evidence="8 9">
    <name type="scientific">Ciona intestinalis</name>
    <name type="common">Transparent sea squirt</name>
    <name type="synonym">Ascidia intestinalis</name>
    <dbReference type="NCBI Taxonomy" id="7719"/>
    <lineage>
        <taxon>Eukaryota</taxon>
        <taxon>Metazoa</taxon>
        <taxon>Chordata</taxon>
        <taxon>Tunicata</taxon>
        <taxon>Ascidiacea</taxon>
        <taxon>Phlebobranchia</taxon>
        <taxon>Cionidae</taxon>
        <taxon>Ciona</taxon>
    </lineage>
</organism>
<evidence type="ECO:0000313" key="8">
    <source>
        <dbReference type="Ensembl" id="ENSCINP00000016408.3"/>
    </source>
</evidence>
<evidence type="ECO:0000256" key="1">
    <source>
        <dbReference type="ARBA" id="ARBA00022618"/>
    </source>
</evidence>
<dbReference type="AlphaFoldDB" id="F6SSU2"/>
<evidence type="ECO:0000256" key="3">
    <source>
        <dbReference type="ARBA" id="ARBA00022776"/>
    </source>
</evidence>
<proteinExistence type="predicted"/>
<name>F6SSU2_CIOIN</name>
<dbReference type="FunCoup" id="F6SSU2">
    <property type="interactions" value="357"/>
</dbReference>
<dbReference type="GO" id="GO:0005737">
    <property type="term" value="C:cytoplasm"/>
    <property type="evidence" value="ECO:0000318"/>
    <property type="project" value="GO_Central"/>
</dbReference>
<dbReference type="GO" id="GO:0005680">
    <property type="term" value="C:anaphase-promoting complex"/>
    <property type="evidence" value="ECO:0000318"/>
    <property type="project" value="GO_Central"/>
</dbReference>
<keyword evidence="5 7" id="KW-0802">TPR repeat</keyword>
<evidence type="ECO:0000256" key="5">
    <source>
        <dbReference type="ARBA" id="ARBA00022803"/>
    </source>
</evidence>
<dbReference type="InParanoid" id="F6SSU2"/>
<dbReference type="GO" id="GO:0031145">
    <property type="term" value="P:anaphase-promoting complex-dependent catabolic process"/>
    <property type="evidence" value="ECO:0000318"/>
    <property type="project" value="GO_Central"/>
</dbReference>
<evidence type="ECO:0000313" key="9">
    <source>
        <dbReference type="Proteomes" id="UP000008144"/>
    </source>
</evidence>
<reference evidence="9" key="1">
    <citation type="journal article" date="2002" name="Science">
        <title>The draft genome of Ciona intestinalis: insights into chordate and vertebrate origins.</title>
        <authorList>
            <person name="Dehal P."/>
            <person name="Satou Y."/>
            <person name="Campbell R.K."/>
            <person name="Chapman J."/>
            <person name="Degnan B."/>
            <person name="De Tomaso A."/>
            <person name="Davidson B."/>
            <person name="Di Gregorio A."/>
            <person name="Gelpke M."/>
            <person name="Goodstein D.M."/>
            <person name="Harafuji N."/>
            <person name="Hastings K.E."/>
            <person name="Ho I."/>
            <person name="Hotta K."/>
            <person name="Huang W."/>
            <person name="Kawashima T."/>
            <person name="Lemaire P."/>
            <person name="Martinez D."/>
            <person name="Meinertzhagen I.A."/>
            <person name="Necula S."/>
            <person name="Nonaka M."/>
            <person name="Putnam N."/>
            <person name="Rash S."/>
            <person name="Saiga H."/>
            <person name="Satake M."/>
            <person name="Terry A."/>
            <person name="Yamada L."/>
            <person name="Wang H.G."/>
            <person name="Awazu S."/>
            <person name="Azumi K."/>
            <person name="Boore J."/>
            <person name="Branno M."/>
            <person name="Chin-Bow S."/>
            <person name="DeSantis R."/>
            <person name="Doyle S."/>
            <person name="Francino P."/>
            <person name="Keys D.N."/>
            <person name="Haga S."/>
            <person name="Hayashi H."/>
            <person name="Hino K."/>
            <person name="Imai K.S."/>
            <person name="Inaba K."/>
            <person name="Kano S."/>
            <person name="Kobayashi K."/>
            <person name="Kobayashi M."/>
            <person name="Lee B.I."/>
            <person name="Makabe K.W."/>
            <person name="Manohar C."/>
            <person name="Matassi G."/>
            <person name="Medina M."/>
            <person name="Mochizuki Y."/>
            <person name="Mount S."/>
            <person name="Morishita T."/>
            <person name="Miura S."/>
            <person name="Nakayama A."/>
            <person name="Nishizaka S."/>
            <person name="Nomoto H."/>
            <person name="Ohta F."/>
            <person name="Oishi K."/>
            <person name="Rigoutsos I."/>
            <person name="Sano M."/>
            <person name="Sasaki A."/>
            <person name="Sasakura Y."/>
            <person name="Shoguchi E."/>
            <person name="Shin-i T."/>
            <person name="Spagnuolo A."/>
            <person name="Stainier D."/>
            <person name="Suzuki M.M."/>
            <person name="Tassy O."/>
            <person name="Takatori N."/>
            <person name="Tokuoka M."/>
            <person name="Yagi K."/>
            <person name="Yoshizaki F."/>
            <person name="Wada S."/>
            <person name="Zhang C."/>
            <person name="Hyatt P.D."/>
            <person name="Larimer F."/>
            <person name="Detter C."/>
            <person name="Doggett N."/>
            <person name="Glavina T."/>
            <person name="Hawkins T."/>
            <person name="Richardson P."/>
            <person name="Lucas S."/>
            <person name="Kohara Y."/>
            <person name="Levine M."/>
            <person name="Satoh N."/>
            <person name="Rokhsar D.S."/>
        </authorList>
    </citation>
    <scope>NUCLEOTIDE SEQUENCE [LARGE SCALE GENOMIC DNA]</scope>
</reference>
<dbReference type="PANTHER" id="PTHR12558:SF9">
    <property type="entry name" value="CELL DIVISION CYCLE PROTEIN 16 HOMOLOG"/>
    <property type="match status" value="1"/>
</dbReference>
<dbReference type="PANTHER" id="PTHR12558">
    <property type="entry name" value="CELL DIVISION CYCLE 16,23,27"/>
    <property type="match status" value="1"/>
</dbReference>
<dbReference type="EMBL" id="EAAA01002610">
    <property type="status" value="NOT_ANNOTATED_CDS"/>
    <property type="molecule type" value="Genomic_DNA"/>
</dbReference>
<keyword evidence="6" id="KW-0131">Cell cycle</keyword>
<dbReference type="InterPro" id="IPR019734">
    <property type="entry name" value="TPR_rpt"/>
</dbReference>
<dbReference type="Pfam" id="PF13424">
    <property type="entry name" value="TPR_12"/>
    <property type="match status" value="1"/>
</dbReference>
<accession>F6SSU2</accession>
<dbReference type="InterPro" id="IPR011990">
    <property type="entry name" value="TPR-like_helical_dom_sf"/>
</dbReference>
<feature type="repeat" description="TPR" evidence="7">
    <location>
        <begin position="340"/>
        <end position="373"/>
    </location>
</feature>
<reference evidence="8" key="4">
    <citation type="submission" date="2025-09" db="UniProtKB">
        <authorList>
            <consortium name="Ensembl"/>
        </authorList>
    </citation>
    <scope>IDENTIFICATION</scope>
</reference>
<dbReference type="SMART" id="SM00028">
    <property type="entry name" value="TPR"/>
    <property type="match status" value="5"/>
</dbReference>